<dbReference type="PROSITE" id="PS51257">
    <property type="entry name" value="PROKAR_LIPOPROTEIN"/>
    <property type="match status" value="1"/>
</dbReference>
<evidence type="ECO:0000256" key="4">
    <source>
        <dbReference type="PROSITE-ProRule" id="PRU00433"/>
    </source>
</evidence>
<dbReference type="EMBL" id="WMJY01000039">
    <property type="protein sequence ID" value="MTH30763.1"/>
    <property type="molecule type" value="Genomic_DNA"/>
</dbReference>
<dbReference type="AlphaFoldDB" id="A0A7K1GR44"/>
<gene>
    <name evidence="8" type="ORF">GJV77_12785</name>
</gene>
<evidence type="ECO:0000259" key="7">
    <source>
        <dbReference type="PROSITE" id="PS51007"/>
    </source>
</evidence>
<dbReference type="InterPro" id="IPR036909">
    <property type="entry name" value="Cyt_c-like_dom_sf"/>
</dbReference>
<proteinExistence type="predicted"/>
<keyword evidence="2 4" id="KW-0479">Metal-binding</keyword>
<evidence type="ECO:0000256" key="5">
    <source>
        <dbReference type="SAM" id="MobiDB-lite"/>
    </source>
</evidence>
<comment type="caution">
    <text evidence="8">The sequence shown here is derived from an EMBL/GenBank/DDBJ whole genome shotgun (WGS) entry which is preliminary data.</text>
</comment>
<organism evidence="8 9">
    <name type="scientific">Myroides pelagicus</name>
    <dbReference type="NCBI Taxonomy" id="270914"/>
    <lineage>
        <taxon>Bacteria</taxon>
        <taxon>Pseudomonadati</taxon>
        <taxon>Bacteroidota</taxon>
        <taxon>Flavobacteriia</taxon>
        <taxon>Flavobacteriales</taxon>
        <taxon>Flavobacteriaceae</taxon>
        <taxon>Myroides</taxon>
    </lineage>
</organism>
<dbReference type="PROSITE" id="PS51007">
    <property type="entry name" value="CYTC"/>
    <property type="match status" value="1"/>
</dbReference>
<evidence type="ECO:0000313" key="8">
    <source>
        <dbReference type="EMBL" id="MTH30763.1"/>
    </source>
</evidence>
<dbReference type="InterPro" id="IPR009056">
    <property type="entry name" value="Cyt_c-like_dom"/>
</dbReference>
<feature type="chain" id="PRO_5029640570" evidence="6">
    <location>
        <begin position="20"/>
        <end position="168"/>
    </location>
</feature>
<dbReference type="GO" id="GO:0020037">
    <property type="term" value="F:heme binding"/>
    <property type="evidence" value="ECO:0007669"/>
    <property type="project" value="InterPro"/>
</dbReference>
<evidence type="ECO:0000256" key="1">
    <source>
        <dbReference type="ARBA" id="ARBA00022617"/>
    </source>
</evidence>
<dbReference type="RefSeq" id="WP_155036737.1">
    <property type="nucleotide sequence ID" value="NZ_JBHTIG010000033.1"/>
</dbReference>
<evidence type="ECO:0000313" key="9">
    <source>
        <dbReference type="Proteomes" id="UP000488936"/>
    </source>
</evidence>
<evidence type="ECO:0000256" key="2">
    <source>
        <dbReference type="ARBA" id="ARBA00022723"/>
    </source>
</evidence>
<accession>A0A7K1GR44</accession>
<keyword evidence="6" id="KW-0732">Signal</keyword>
<protein>
    <submittedName>
        <fullName evidence="8">C-type cytochrome</fullName>
    </submittedName>
</protein>
<evidence type="ECO:0000256" key="6">
    <source>
        <dbReference type="SAM" id="SignalP"/>
    </source>
</evidence>
<evidence type="ECO:0000256" key="3">
    <source>
        <dbReference type="ARBA" id="ARBA00023004"/>
    </source>
</evidence>
<keyword evidence="9" id="KW-1185">Reference proteome</keyword>
<dbReference type="Pfam" id="PF00034">
    <property type="entry name" value="Cytochrom_C"/>
    <property type="match status" value="1"/>
</dbReference>
<reference evidence="8 9" key="1">
    <citation type="journal article" date="2006" name="Int. J. Syst. Evol. Microbiol.">
        <title>Myroides pelagicus sp. nov., isolated from seawater in Thailand.</title>
        <authorList>
            <person name="Yoon J."/>
            <person name="Maneerat S."/>
            <person name="Kawai F."/>
            <person name="Yokota A."/>
        </authorList>
    </citation>
    <scope>NUCLEOTIDE SEQUENCE [LARGE SCALE GENOMIC DNA]</scope>
    <source>
        <strain evidence="8 9">SM1T</strain>
    </source>
</reference>
<keyword evidence="1 4" id="KW-0349">Heme</keyword>
<dbReference type="GO" id="GO:0046872">
    <property type="term" value="F:metal ion binding"/>
    <property type="evidence" value="ECO:0007669"/>
    <property type="project" value="UniProtKB-KW"/>
</dbReference>
<dbReference type="Proteomes" id="UP000488936">
    <property type="component" value="Unassembled WGS sequence"/>
</dbReference>
<name>A0A7K1GR44_9FLAO</name>
<feature type="signal peptide" evidence="6">
    <location>
        <begin position="1"/>
        <end position="19"/>
    </location>
</feature>
<sequence length="168" mass="18893">MKTRTLTYLLILSSLSLLSCNGKTDKTQSTQSVTTNERKVETSEKTKATKVVPPSERIDLKNKGVGPIKEVVLGEIDQNLASKGQEIFKNMCMACHKPTKKFIGPAPKGILERRTPEWVMNMILDPEQMIEKDPLAKELLKEFNGAPMANQNLTQEEARAVLEYFRTL</sequence>
<dbReference type="Gene3D" id="1.10.760.10">
    <property type="entry name" value="Cytochrome c-like domain"/>
    <property type="match status" value="1"/>
</dbReference>
<feature type="domain" description="Cytochrome c" evidence="7">
    <location>
        <begin position="79"/>
        <end position="168"/>
    </location>
</feature>
<dbReference type="SUPFAM" id="SSF46626">
    <property type="entry name" value="Cytochrome c"/>
    <property type="match status" value="1"/>
</dbReference>
<dbReference type="GO" id="GO:0009055">
    <property type="term" value="F:electron transfer activity"/>
    <property type="evidence" value="ECO:0007669"/>
    <property type="project" value="InterPro"/>
</dbReference>
<dbReference type="OrthoDB" id="955119at2"/>
<keyword evidence="3 4" id="KW-0408">Iron</keyword>
<feature type="region of interest" description="Disordered" evidence="5">
    <location>
        <begin position="22"/>
        <end position="41"/>
    </location>
</feature>